<gene>
    <name evidence="1" type="ORF">ACFPN5_22595</name>
</gene>
<keyword evidence="2" id="KW-1185">Reference proteome</keyword>
<evidence type="ECO:0000313" key="2">
    <source>
        <dbReference type="Proteomes" id="UP001596050"/>
    </source>
</evidence>
<dbReference type="Proteomes" id="UP001596050">
    <property type="component" value="Unassembled WGS sequence"/>
</dbReference>
<organism evidence="1 2">
    <name type="scientific">Massilia niabensis</name>
    <dbReference type="NCBI Taxonomy" id="544910"/>
    <lineage>
        <taxon>Bacteria</taxon>
        <taxon>Pseudomonadati</taxon>
        <taxon>Pseudomonadota</taxon>
        <taxon>Betaproteobacteria</taxon>
        <taxon>Burkholderiales</taxon>
        <taxon>Oxalobacteraceae</taxon>
        <taxon>Telluria group</taxon>
        <taxon>Massilia</taxon>
    </lineage>
</organism>
<protein>
    <submittedName>
        <fullName evidence="1">Uncharacterized protein</fullName>
    </submittedName>
</protein>
<dbReference type="SUPFAM" id="SSF141868">
    <property type="entry name" value="EAL domain-like"/>
    <property type="match status" value="1"/>
</dbReference>
<comment type="caution">
    <text evidence="1">The sequence shown here is derived from an EMBL/GenBank/DDBJ whole genome shotgun (WGS) entry which is preliminary data.</text>
</comment>
<dbReference type="Gene3D" id="3.20.20.450">
    <property type="entry name" value="EAL domain"/>
    <property type="match status" value="1"/>
</dbReference>
<dbReference type="RefSeq" id="WP_379786085.1">
    <property type="nucleotide sequence ID" value="NZ_JBHSMU010000016.1"/>
</dbReference>
<reference evidence="2" key="1">
    <citation type="journal article" date="2019" name="Int. J. Syst. Evol. Microbiol.">
        <title>The Global Catalogue of Microorganisms (GCM) 10K type strain sequencing project: providing services to taxonomists for standard genome sequencing and annotation.</title>
        <authorList>
            <consortium name="The Broad Institute Genomics Platform"/>
            <consortium name="The Broad Institute Genome Sequencing Center for Infectious Disease"/>
            <person name="Wu L."/>
            <person name="Ma J."/>
        </authorList>
    </citation>
    <scope>NUCLEOTIDE SEQUENCE [LARGE SCALE GENOMIC DNA]</scope>
    <source>
        <strain evidence="2">KACC 12649</strain>
    </source>
</reference>
<sequence>MVNLSALQLQHSNFTALTAHALKHADIAPPPLELELTESLIMNDMVRRFCQNCSRQQHLRMAACTHFNDNNFLEELSHHDSVTMNLFSSLYIGTDSK</sequence>
<proteinExistence type="predicted"/>
<evidence type="ECO:0000313" key="1">
    <source>
        <dbReference type="EMBL" id="MFC5462604.1"/>
    </source>
</evidence>
<dbReference type="InterPro" id="IPR035919">
    <property type="entry name" value="EAL_sf"/>
</dbReference>
<dbReference type="EMBL" id="JBHSMU010000016">
    <property type="protein sequence ID" value="MFC5462604.1"/>
    <property type="molecule type" value="Genomic_DNA"/>
</dbReference>
<name>A0ABW0L9T6_9BURK</name>
<accession>A0ABW0L9T6</accession>